<reference evidence="3" key="1">
    <citation type="journal article" date="2017" name="Nat. Commun.">
        <title>The North American bullfrog draft genome provides insight into hormonal regulation of long noncoding RNA.</title>
        <authorList>
            <person name="Hammond S.A."/>
            <person name="Warren R.L."/>
            <person name="Vandervalk B.P."/>
            <person name="Kucuk E."/>
            <person name="Khan H."/>
            <person name="Gibb E.A."/>
            <person name="Pandoh P."/>
            <person name="Kirk H."/>
            <person name="Zhao Y."/>
            <person name="Jones M."/>
            <person name="Mungall A.J."/>
            <person name="Coope R."/>
            <person name="Pleasance S."/>
            <person name="Moore R.A."/>
            <person name="Holt R.A."/>
            <person name="Round J.M."/>
            <person name="Ohora S."/>
            <person name="Walle B.V."/>
            <person name="Veldhoen N."/>
            <person name="Helbing C.C."/>
            <person name="Birol I."/>
        </authorList>
    </citation>
    <scope>NUCLEOTIDE SEQUENCE [LARGE SCALE GENOMIC DNA]</scope>
</reference>
<feature type="non-terminal residue" evidence="2">
    <location>
        <position position="1"/>
    </location>
</feature>
<name>A0A2G9SE21_AQUCT</name>
<feature type="compositionally biased region" description="Basic residues" evidence="1">
    <location>
        <begin position="26"/>
        <end position="42"/>
    </location>
</feature>
<feature type="compositionally biased region" description="Polar residues" evidence="1">
    <location>
        <begin position="213"/>
        <end position="222"/>
    </location>
</feature>
<dbReference type="GO" id="GO:0003723">
    <property type="term" value="F:RNA binding"/>
    <property type="evidence" value="ECO:0007669"/>
    <property type="project" value="TreeGrafter"/>
</dbReference>
<feature type="compositionally biased region" description="Polar residues" evidence="1">
    <location>
        <begin position="136"/>
        <end position="149"/>
    </location>
</feature>
<dbReference type="PANTHER" id="PTHR47048:SF1">
    <property type="entry name" value="PROTEIN SCAF11"/>
    <property type="match status" value="1"/>
</dbReference>
<dbReference type="PANTHER" id="PTHR47048">
    <property type="entry name" value="PROTEIN SCAF11"/>
    <property type="match status" value="1"/>
</dbReference>
<proteinExistence type="predicted"/>
<feature type="compositionally biased region" description="Pro residues" evidence="1">
    <location>
        <begin position="416"/>
        <end position="427"/>
    </location>
</feature>
<dbReference type="Proteomes" id="UP000228934">
    <property type="component" value="Unassembled WGS sequence"/>
</dbReference>
<dbReference type="OrthoDB" id="1935339at2759"/>
<dbReference type="EMBL" id="KV924565">
    <property type="protein sequence ID" value="PIO37743.1"/>
    <property type="molecule type" value="Genomic_DNA"/>
</dbReference>
<gene>
    <name evidence="2" type="ORF">AB205_0046410</name>
</gene>
<feature type="region of interest" description="Disordered" evidence="1">
    <location>
        <begin position="1"/>
        <end position="267"/>
    </location>
</feature>
<feature type="non-terminal residue" evidence="2">
    <location>
        <position position="442"/>
    </location>
</feature>
<feature type="region of interest" description="Disordered" evidence="1">
    <location>
        <begin position="406"/>
        <end position="442"/>
    </location>
</feature>
<sequence>FSKRTYVHSCAQEGTEKKQAASSSKGARKKSVQSTARRRSARNSKSDVGQLQSSPKSSNSDNDAPGCNSSSTNTLSTDHSNKPPAKQRKRAPKKTTQKRKRLRSATQTQREADESKGDSESESEKDEKKLKMPDLSDTTQFEVTRSPVSSPEKVYQPVEDHSSVLSPMDQSTKEHIPASPMQNEERFDKETSASPQPHNEHPFDKENSPPSPIFTNGQTALEKSQPESMCGSELDSDMVDSTKHLGTEVGHSMQAENLQVSEGECPGSPPKYTDVCFHKESASSDSENELGVIEKNILSSTLSEDIPDCMEQDYSDIDHADQALKEQPSQQIESAPMPVNMVQTQMNVVQQPMTAPPAPPAPPPQPVNIYPYSVGVHPPLVSMQHNPYNIHPPLPIHLHPPIPLVQVSAPSSVPQGLPPPPPPPPPSQQVGYVAPQQEVKPL</sequence>
<keyword evidence="3" id="KW-1185">Reference proteome</keyword>
<dbReference type="AlphaFoldDB" id="A0A2G9SE21"/>
<evidence type="ECO:0000256" key="1">
    <source>
        <dbReference type="SAM" id="MobiDB-lite"/>
    </source>
</evidence>
<evidence type="ECO:0000313" key="3">
    <source>
        <dbReference type="Proteomes" id="UP000228934"/>
    </source>
</evidence>
<evidence type="ECO:0000313" key="2">
    <source>
        <dbReference type="EMBL" id="PIO37743.1"/>
    </source>
</evidence>
<accession>A0A2G9SE21</accession>
<feature type="compositionally biased region" description="Basic and acidic residues" evidence="1">
    <location>
        <begin position="110"/>
        <end position="119"/>
    </location>
</feature>
<feature type="compositionally biased region" description="Basic and acidic residues" evidence="1">
    <location>
        <begin position="125"/>
        <end position="134"/>
    </location>
</feature>
<dbReference type="GO" id="GO:0000245">
    <property type="term" value="P:spliceosomal complex assembly"/>
    <property type="evidence" value="ECO:0007669"/>
    <property type="project" value="TreeGrafter"/>
</dbReference>
<feature type="compositionally biased region" description="Basic and acidic residues" evidence="1">
    <location>
        <begin position="198"/>
        <end position="207"/>
    </location>
</feature>
<protein>
    <submittedName>
        <fullName evidence="2">Uncharacterized protein</fullName>
    </submittedName>
</protein>
<feature type="compositionally biased region" description="Basic residues" evidence="1">
    <location>
        <begin position="85"/>
        <end position="103"/>
    </location>
</feature>
<organism evidence="2 3">
    <name type="scientific">Aquarana catesbeiana</name>
    <name type="common">American bullfrog</name>
    <name type="synonym">Rana catesbeiana</name>
    <dbReference type="NCBI Taxonomy" id="8400"/>
    <lineage>
        <taxon>Eukaryota</taxon>
        <taxon>Metazoa</taxon>
        <taxon>Chordata</taxon>
        <taxon>Craniata</taxon>
        <taxon>Vertebrata</taxon>
        <taxon>Euteleostomi</taxon>
        <taxon>Amphibia</taxon>
        <taxon>Batrachia</taxon>
        <taxon>Anura</taxon>
        <taxon>Neobatrachia</taxon>
        <taxon>Ranoidea</taxon>
        <taxon>Ranidae</taxon>
        <taxon>Aquarana</taxon>
    </lineage>
</organism>
<feature type="compositionally biased region" description="Polar residues" evidence="1">
    <location>
        <begin position="46"/>
        <end position="78"/>
    </location>
</feature>